<evidence type="ECO:0000313" key="1">
    <source>
        <dbReference type="EMBL" id="MBB4083525.1"/>
    </source>
</evidence>
<dbReference type="RefSeq" id="WP_183204611.1">
    <property type="nucleotide sequence ID" value="NZ_BAAAER010000009.1"/>
</dbReference>
<accession>A0A7W6NQV5</accession>
<comment type="caution">
    <text evidence="1">The sequence shown here is derived from an EMBL/GenBank/DDBJ whole genome shotgun (WGS) entry which is preliminary data.</text>
</comment>
<protein>
    <submittedName>
        <fullName evidence="1">Uncharacterized protein</fullName>
    </submittedName>
</protein>
<gene>
    <name evidence="1" type="ORF">GGR12_002391</name>
</gene>
<proteinExistence type="predicted"/>
<dbReference type="AlphaFoldDB" id="A0A7W6NQV5"/>
<dbReference type="Proteomes" id="UP000529946">
    <property type="component" value="Unassembled WGS sequence"/>
</dbReference>
<organism evidence="1 2">
    <name type="scientific">Brevundimonas lenta</name>
    <dbReference type="NCBI Taxonomy" id="424796"/>
    <lineage>
        <taxon>Bacteria</taxon>
        <taxon>Pseudomonadati</taxon>
        <taxon>Pseudomonadota</taxon>
        <taxon>Alphaproteobacteria</taxon>
        <taxon>Caulobacterales</taxon>
        <taxon>Caulobacteraceae</taxon>
        <taxon>Brevundimonas</taxon>
    </lineage>
</organism>
<evidence type="ECO:0000313" key="2">
    <source>
        <dbReference type="Proteomes" id="UP000529946"/>
    </source>
</evidence>
<name>A0A7W6NQV5_9CAUL</name>
<dbReference type="EMBL" id="JACIDM010000002">
    <property type="protein sequence ID" value="MBB4083525.1"/>
    <property type="molecule type" value="Genomic_DNA"/>
</dbReference>
<sequence>MTKLVDLSGRWTGVYFYPFDPIENPFDDLPPVPFTAELSDVAGAVSGTAAEPDLLYDAAAVIPSIIDGWHDGRTLRFVKFSEAAEGFEHPIHYDGAISSDGLSVDGHWSIPSAWSGTFQMQRRAAPAAASIKQSAIADGRP</sequence>
<reference evidence="1 2" key="1">
    <citation type="submission" date="2020-08" db="EMBL/GenBank/DDBJ databases">
        <title>Genomic Encyclopedia of Type Strains, Phase IV (KMG-IV): sequencing the most valuable type-strain genomes for metagenomic binning, comparative biology and taxonomic classification.</title>
        <authorList>
            <person name="Goeker M."/>
        </authorList>
    </citation>
    <scope>NUCLEOTIDE SEQUENCE [LARGE SCALE GENOMIC DNA]</scope>
    <source>
        <strain evidence="1 2">DSM 23960</strain>
    </source>
</reference>
<keyword evidence="2" id="KW-1185">Reference proteome</keyword>